<dbReference type="PROSITE" id="PS50110">
    <property type="entry name" value="RESPONSE_REGULATORY"/>
    <property type="match status" value="2"/>
</dbReference>
<feature type="coiled-coil region" evidence="7">
    <location>
        <begin position="254"/>
        <end position="281"/>
    </location>
</feature>
<dbReference type="PANTHER" id="PTHR43304:SF1">
    <property type="entry name" value="PAC DOMAIN-CONTAINING PROTEIN"/>
    <property type="match status" value="1"/>
</dbReference>
<evidence type="ECO:0000256" key="3">
    <source>
        <dbReference type="ARBA" id="ARBA00022553"/>
    </source>
</evidence>
<dbReference type="EMBL" id="JAUSUK010000002">
    <property type="protein sequence ID" value="MDQ0326183.1"/>
    <property type="molecule type" value="Genomic_DNA"/>
</dbReference>
<sequence>MIWVTDAEGRVIFANRYYETVLGAPAVTMLGDGWQRAVLPEDLPSFYAAFMTAFAARQSFRVEIRFIDKHGQARWYRCAGAPRYDSLERFLGFTGCNLDISEGKRAAEESRRNELRFRAIAESMPQIVWSALPDGRLDYFNQRWTEYTGQTGADAVENWPQIIHADDRDRTGRTWEASLNTGETYEIEYRLRRHDGVYRWSLARALPVYDEATGEILRWFGTCTDIEDQVAARQALARSQEELEKVVSERTAALQSANEQLRKEIIEREHAEEALRQAQKMEAIGQLTGGVAHDFNNLLTVISGNLERLLRRLDDDAPDLGRIRLAAEHAMRGSKRAAELTERLLSFARRQPLRPKPVDATQLVMGMADLLERTLGEQIELKTEVDDDVWPATVDANHLESAILNLAVNARDAMPGGGVLTISLSNQAVEAKGSADVDPDMLPGDYVRLCISDTGTGMSQETRAHAFDPFFTTKEIGAGTGLGLSQVYGFLKQSGGGITLNSEMGEGTEICLFLPRSSENLQNILGESLAATTALSAKAGEGTILVVEDDDDVRRHSTSLLAELGYRVLEAGDGERALALLRDNADVDLLFTDVGLPGGLNGRALAERALAERPDIRVLFTSAYAHEVFKSEDNLGKRAEILAKPFDSALLAGRLTALLSEEPPAGKPGDPAHEPVILLVEDEMLISMLATELLEELGLGVETATSAAQAMGVLSQDPARFDVVMIDIGLPDRNGDELADDVRALRPEVPIIFASGRSSSELEETYRHDRKIRVVSKPYDGRALAAKLSELGVCVRPAAPF</sequence>
<feature type="modified residue" description="4-aspartylphosphate" evidence="6">
    <location>
        <position position="593"/>
    </location>
</feature>
<dbReference type="InterPro" id="IPR001789">
    <property type="entry name" value="Sig_transdc_resp-reg_receiver"/>
</dbReference>
<dbReference type="Pfam" id="PF00072">
    <property type="entry name" value="Response_reg"/>
    <property type="match status" value="2"/>
</dbReference>
<evidence type="ECO:0000256" key="2">
    <source>
        <dbReference type="ARBA" id="ARBA00012438"/>
    </source>
</evidence>
<dbReference type="Gene3D" id="1.10.287.130">
    <property type="match status" value="1"/>
</dbReference>
<evidence type="ECO:0000256" key="1">
    <source>
        <dbReference type="ARBA" id="ARBA00000085"/>
    </source>
</evidence>
<evidence type="ECO:0000259" key="9">
    <source>
        <dbReference type="PROSITE" id="PS50110"/>
    </source>
</evidence>
<evidence type="ECO:0000259" key="10">
    <source>
        <dbReference type="PROSITE" id="PS50112"/>
    </source>
</evidence>
<dbReference type="InterPro" id="IPR004358">
    <property type="entry name" value="Sig_transdc_His_kin-like_C"/>
</dbReference>
<evidence type="ECO:0000313" key="13">
    <source>
        <dbReference type="Proteomes" id="UP001230253"/>
    </source>
</evidence>
<feature type="domain" description="PAC" evidence="11">
    <location>
        <begin position="60"/>
        <end position="112"/>
    </location>
</feature>
<feature type="modified residue" description="4-aspartylphosphate" evidence="6">
    <location>
        <position position="727"/>
    </location>
</feature>
<accession>A0ABU0C7L1</accession>
<dbReference type="PRINTS" id="PR00344">
    <property type="entry name" value="BCTRLSENSOR"/>
</dbReference>
<dbReference type="Pfam" id="PF00512">
    <property type="entry name" value="HisKA"/>
    <property type="match status" value="1"/>
</dbReference>
<feature type="domain" description="PAS" evidence="10">
    <location>
        <begin position="113"/>
        <end position="182"/>
    </location>
</feature>
<keyword evidence="5" id="KW-0418">Kinase</keyword>
<feature type="domain" description="Histidine kinase" evidence="8">
    <location>
        <begin position="290"/>
        <end position="518"/>
    </location>
</feature>
<dbReference type="InterPro" id="IPR005467">
    <property type="entry name" value="His_kinase_dom"/>
</dbReference>
<evidence type="ECO:0000259" key="11">
    <source>
        <dbReference type="PROSITE" id="PS50113"/>
    </source>
</evidence>
<dbReference type="SUPFAM" id="SSF47384">
    <property type="entry name" value="Homodimeric domain of signal transducing histidine kinase"/>
    <property type="match status" value="1"/>
</dbReference>
<dbReference type="PROSITE" id="PS50109">
    <property type="entry name" value="HIS_KIN"/>
    <property type="match status" value="1"/>
</dbReference>
<feature type="domain" description="PAC" evidence="11">
    <location>
        <begin position="185"/>
        <end position="238"/>
    </location>
</feature>
<dbReference type="CDD" id="cd00156">
    <property type="entry name" value="REC"/>
    <property type="match status" value="1"/>
</dbReference>
<dbReference type="InterPro" id="IPR000700">
    <property type="entry name" value="PAS-assoc_C"/>
</dbReference>
<evidence type="ECO:0000256" key="4">
    <source>
        <dbReference type="ARBA" id="ARBA00022679"/>
    </source>
</evidence>
<dbReference type="Gene3D" id="3.30.450.20">
    <property type="entry name" value="PAS domain"/>
    <property type="match status" value="2"/>
</dbReference>
<dbReference type="InterPro" id="IPR001610">
    <property type="entry name" value="PAC"/>
</dbReference>
<dbReference type="Gene3D" id="3.30.565.10">
    <property type="entry name" value="Histidine kinase-like ATPase, C-terminal domain"/>
    <property type="match status" value="1"/>
</dbReference>
<dbReference type="InterPro" id="IPR000014">
    <property type="entry name" value="PAS"/>
</dbReference>
<organism evidence="12 13">
    <name type="scientific">Rhodopseudomonas julia</name>
    <dbReference type="NCBI Taxonomy" id="200617"/>
    <lineage>
        <taxon>Bacteria</taxon>
        <taxon>Pseudomonadati</taxon>
        <taxon>Pseudomonadota</taxon>
        <taxon>Alphaproteobacteria</taxon>
        <taxon>Hyphomicrobiales</taxon>
        <taxon>Nitrobacteraceae</taxon>
        <taxon>Rhodopseudomonas</taxon>
    </lineage>
</organism>
<dbReference type="EC" id="2.7.13.3" evidence="2"/>
<dbReference type="SMART" id="SM00388">
    <property type="entry name" value="HisKA"/>
    <property type="match status" value="1"/>
</dbReference>
<dbReference type="Gene3D" id="3.40.50.2300">
    <property type="match status" value="2"/>
</dbReference>
<reference evidence="12 13" key="1">
    <citation type="submission" date="2023-07" db="EMBL/GenBank/DDBJ databases">
        <title>Genomic Encyclopedia of Type Strains, Phase IV (KMG-IV): sequencing the most valuable type-strain genomes for metagenomic binning, comparative biology and taxonomic classification.</title>
        <authorList>
            <person name="Goeker M."/>
        </authorList>
    </citation>
    <scope>NUCLEOTIDE SEQUENCE [LARGE SCALE GENOMIC DNA]</scope>
    <source>
        <strain evidence="12 13">DSM 11549</strain>
    </source>
</reference>
<keyword evidence="3 6" id="KW-0597">Phosphoprotein</keyword>
<keyword evidence="13" id="KW-1185">Reference proteome</keyword>
<keyword evidence="7" id="KW-0175">Coiled coil</keyword>
<dbReference type="CDD" id="cd18161">
    <property type="entry name" value="REC_hyHK_blue-like"/>
    <property type="match status" value="1"/>
</dbReference>
<feature type="domain" description="Response regulatory" evidence="9">
    <location>
        <begin position="676"/>
        <end position="792"/>
    </location>
</feature>
<dbReference type="SUPFAM" id="SSF55874">
    <property type="entry name" value="ATPase domain of HSP90 chaperone/DNA topoisomerase II/histidine kinase"/>
    <property type="match status" value="1"/>
</dbReference>
<dbReference type="NCBIfam" id="TIGR00229">
    <property type="entry name" value="sensory_box"/>
    <property type="match status" value="2"/>
</dbReference>
<dbReference type="InterPro" id="IPR011006">
    <property type="entry name" value="CheY-like_superfamily"/>
</dbReference>
<evidence type="ECO:0000256" key="5">
    <source>
        <dbReference type="ARBA" id="ARBA00022777"/>
    </source>
</evidence>
<comment type="caution">
    <text evidence="12">The sequence shown here is derived from an EMBL/GenBank/DDBJ whole genome shotgun (WGS) entry which is preliminary data.</text>
</comment>
<dbReference type="SMART" id="SM00091">
    <property type="entry name" value="PAS"/>
    <property type="match status" value="2"/>
</dbReference>
<evidence type="ECO:0000256" key="7">
    <source>
        <dbReference type="SAM" id="Coils"/>
    </source>
</evidence>
<evidence type="ECO:0000313" key="12">
    <source>
        <dbReference type="EMBL" id="MDQ0326183.1"/>
    </source>
</evidence>
<dbReference type="InterPro" id="IPR013655">
    <property type="entry name" value="PAS_fold_3"/>
</dbReference>
<evidence type="ECO:0000256" key="6">
    <source>
        <dbReference type="PROSITE-ProRule" id="PRU00169"/>
    </source>
</evidence>
<dbReference type="InterPro" id="IPR036890">
    <property type="entry name" value="HATPase_C_sf"/>
</dbReference>
<dbReference type="Proteomes" id="UP001230253">
    <property type="component" value="Unassembled WGS sequence"/>
</dbReference>
<feature type="domain" description="PAS" evidence="10">
    <location>
        <begin position="1"/>
        <end position="57"/>
    </location>
</feature>
<gene>
    <name evidence="12" type="ORF">J2R99_002052</name>
</gene>
<dbReference type="InterPro" id="IPR052162">
    <property type="entry name" value="Sensor_kinase/Photoreceptor"/>
</dbReference>
<protein>
    <recommendedName>
        <fullName evidence="2">histidine kinase</fullName>
        <ecNumber evidence="2">2.7.13.3</ecNumber>
    </recommendedName>
</protein>
<comment type="catalytic activity">
    <reaction evidence="1">
        <text>ATP + protein L-histidine = ADP + protein N-phospho-L-histidine.</text>
        <dbReference type="EC" id="2.7.13.3"/>
    </reaction>
</comment>
<dbReference type="InterPro" id="IPR036097">
    <property type="entry name" value="HisK_dim/P_sf"/>
</dbReference>
<dbReference type="InterPro" id="IPR003594">
    <property type="entry name" value="HATPase_dom"/>
</dbReference>
<dbReference type="SUPFAM" id="SSF55785">
    <property type="entry name" value="PYP-like sensor domain (PAS domain)"/>
    <property type="match status" value="2"/>
</dbReference>
<dbReference type="SUPFAM" id="SSF52172">
    <property type="entry name" value="CheY-like"/>
    <property type="match status" value="2"/>
</dbReference>
<name>A0ABU0C7L1_9BRAD</name>
<dbReference type="InterPro" id="IPR003661">
    <property type="entry name" value="HisK_dim/P_dom"/>
</dbReference>
<dbReference type="SMART" id="SM00448">
    <property type="entry name" value="REC"/>
    <property type="match status" value="2"/>
</dbReference>
<dbReference type="PROSITE" id="PS50113">
    <property type="entry name" value="PAC"/>
    <property type="match status" value="2"/>
</dbReference>
<dbReference type="InterPro" id="IPR035965">
    <property type="entry name" value="PAS-like_dom_sf"/>
</dbReference>
<dbReference type="Pfam" id="PF02518">
    <property type="entry name" value="HATPase_c"/>
    <property type="match status" value="1"/>
</dbReference>
<dbReference type="PANTHER" id="PTHR43304">
    <property type="entry name" value="PHYTOCHROME-LIKE PROTEIN CPH1"/>
    <property type="match status" value="1"/>
</dbReference>
<dbReference type="CDD" id="cd00082">
    <property type="entry name" value="HisKA"/>
    <property type="match status" value="1"/>
</dbReference>
<keyword evidence="4" id="KW-0808">Transferase</keyword>
<dbReference type="CDD" id="cd00130">
    <property type="entry name" value="PAS"/>
    <property type="match status" value="2"/>
</dbReference>
<dbReference type="PROSITE" id="PS50112">
    <property type="entry name" value="PAS"/>
    <property type="match status" value="2"/>
</dbReference>
<dbReference type="SMART" id="SM00387">
    <property type="entry name" value="HATPase_c"/>
    <property type="match status" value="1"/>
</dbReference>
<feature type="domain" description="Response regulatory" evidence="9">
    <location>
        <begin position="543"/>
        <end position="659"/>
    </location>
</feature>
<dbReference type="SMART" id="SM00086">
    <property type="entry name" value="PAC"/>
    <property type="match status" value="2"/>
</dbReference>
<dbReference type="Pfam" id="PF08447">
    <property type="entry name" value="PAS_3"/>
    <property type="match status" value="2"/>
</dbReference>
<proteinExistence type="predicted"/>
<evidence type="ECO:0000259" key="8">
    <source>
        <dbReference type="PROSITE" id="PS50109"/>
    </source>
</evidence>